<evidence type="ECO:0000313" key="5">
    <source>
        <dbReference type="RefSeq" id="XP_014681757.1"/>
    </source>
</evidence>
<dbReference type="Pfam" id="PF00135">
    <property type="entry name" value="COesterase"/>
    <property type="match status" value="1"/>
</dbReference>
<keyword evidence="2" id="KW-1133">Transmembrane helix</keyword>
<dbReference type="Gene3D" id="3.40.50.1820">
    <property type="entry name" value="alpha/beta hydrolase"/>
    <property type="match status" value="1"/>
</dbReference>
<keyword evidence="2" id="KW-0472">Membrane</keyword>
<dbReference type="Proteomes" id="UP000695022">
    <property type="component" value="Unplaced"/>
</dbReference>
<dbReference type="InterPro" id="IPR029058">
    <property type="entry name" value="AB_hydrolase_fold"/>
</dbReference>
<dbReference type="InterPro" id="IPR051093">
    <property type="entry name" value="Neuroligin/BSAL"/>
</dbReference>
<evidence type="ECO:0000259" key="3">
    <source>
        <dbReference type="Pfam" id="PF00135"/>
    </source>
</evidence>
<dbReference type="PANTHER" id="PTHR43903">
    <property type="entry name" value="NEUROLIGIN"/>
    <property type="match status" value="1"/>
</dbReference>
<name>A0ABM1FBD6_PRICU</name>
<protein>
    <submittedName>
        <fullName evidence="5">Acetylcholinesterase-like</fullName>
    </submittedName>
</protein>
<dbReference type="InterPro" id="IPR002018">
    <property type="entry name" value="CarbesteraseB"/>
</dbReference>
<dbReference type="GeneID" id="106821458"/>
<dbReference type="RefSeq" id="XP_014681757.1">
    <property type="nucleotide sequence ID" value="XM_014826271.1"/>
</dbReference>
<feature type="domain" description="Carboxylesterase type B" evidence="3">
    <location>
        <begin position="1"/>
        <end position="147"/>
    </location>
</feature>
<feature type="transmembrane region" description="Helical" evidence="2">
    <location>
        <begin position="200"/>
        <end position="225"/>
    </location>
</feature>
<proteinExistence type="inferred from homology"/>
<evidence type="ECO:0000256" key="2">
    <source>
        <dbReference type="SAM" id="Phobius"/>
    </source>
</evidence>
<organism evidence="4 5">
    <name type="scientific">Priapulus caudatus</name>
    <name type="common">Priapulid worm</name>
    <dbReference type="NCBI Taxonomy" id="37621"/>
    <lineage>
        <taxon>Eukaryota</taxon>
        <taxon>Metazoa</taxon>
        <taxon>Ecdysozoa</taxon>
        <taxon>Scalidophora</taxon>
        <taxon>Priapulida</taxon>
        <taxon>Priapulimorpha</taxon>
        <taxon>Priapulimorphida</taxon>
        <taxon>Priapulidae</taxon>
        <taxon>Priapulus</taxon>
    </lineage>
</organism>
<evidence type="ECO:0000313" key="4">
    <source>
        <dbReference type="Proteomes" id="UP000695022"/>
    </source>
</evidence>
<keyword evidence="2" id="KW-0812">Transmembrane</keyword>
<accession>A0ABM1FBD6</accession>
<sequence>MFKCPMQIEAALHASNGVPVYMYALEYVTDIYAGIPFVLHALETVYVFGRPFKNNTFCSDAEAAICPHPDDYVEANERDRNFSDWMMDLWTNFAQKGDPTPGILGYGGVKWPKYAETLLSSTSRAYLRLDELSTTAQHFAARSSEYWHSYLYKLQNITESLPDGPATATTQTPSTETTVETTTYVTIGPVEPSEEDLWPLIWTLVGVGGAFLILAILEGVALILISKSVKTGAVDAGVYKNEVYHNEIYDM</sequence>
<evidence type="ECO:0000256" key="1">
    <source>
        <dbReference type="ARBA" id="ARBA00005964"/>
    </source>
</evidence>
<gene>
    <name evidence="5" type="primary">LOC106821458</name>
</gene>
<dbReference type="SUPFAM" id="SSF53474">
    <property type="entry name" value="alpha/beta-Hydrolases"/>
    <property type="match status" value="1"/>
</dbReference>
<reference evidence="5" key="1">
    <citation type="submission" date="2025-08" db="UniProtKB">
        <authorList>
            <consortium name="RefSeq"/>
        </authorList>
    </citation>
    <scope>IDENTIFICATION</scope>
</reference>
<comment type="similarity">
    <text evidence="1">Belongs to the type-B carboxylesterase/lipase family.</text>
</comment>
<keyword evidence="4" id="KW-1185">Reference proteome</keyword>